<proteinExistence type="inferred from homology"/>
<dbReference type="GO" id="GO:0005524">
    <property type="term" value="F:ATP binding"/>
    <property type="evidence" value="ECO:0007669"/>
    <property type="project" value="UniProtKB-KW"/>
</dbReference>
<reference evidence="11" key="1">
    <citation type="journal article" date="2019" name="Int. J. Syst. Evol. Microbiol.">
        <title>The Global Catalogue of Microorganisms (GCM) 10K type strain sequencing project: providing services to taxonomists for standard genome sequencing and annotation.</title>
        <authorList>
            <consortium name="The Broad Institute Genomics Platform"/>
            <consortium name="The Broad Institute Genome Sequencing Center for Infectious Disease"/>
            <person name="Wu L."/>
            <person name="Ma J."/>
        </authorList>
    </citation>
    <scope>NUCLEOTIDE SEQUENCE [LARGE SCALE GENOMIC DNA]</scope>
    <source>
        <strain evidence="11">CCM 8927</strain>
    </source>
</reference>
<dbReference type="SUPFAM" id="SSF81923">
    <property type="entry name" value="Double Clp-N motif"/>
    <property type="match status" value="1"/>
</dbReference>
<sequence length="834" mass="92777">MDKVFTESAKNALVLAQEQAKKFHHNAVGTEHILLGLVMENDGIAGITLRDLAVSDRDVEEEIEHLTGYGDVSSNTAKGIYLPYSPKGQLILSESEETSNLYKANRIGTEHILLAILDDTDNLANRILVNLGLSLAKTKSLLLSKMGVSNKAARRGFAANVAAAQKKQQSKANGNGGTPTLDSLSRDLTKMAQENQIDPVIGRKPEVERTIQILSRRTKNNPVLVGEPGVGKTAIAEGLAIAIVKKDVPIDMQNKRIMMLDMGSLVAGTKYRGEFEDRLKKVIEEIYQDKHVILFIDELHTLIGAGGAEGAIDASNILKPALARGELQLIGATTSNEYQKYIEKDTALERRFAKVHVEEPSADDSIKILEGLRPRYEQHHGLTISDDAVEAAVRLSTRYLTNRFLPDKAIDLMDEASAKVRIHNVSKNNKLEELTDQSMKLLNDKNNAILDQDFEKAAKIREEEQDVQEQLTKLKSKKTAANKKPVVTADDIAEVIAQWTGVPVKQITRKESEKLLNLEKELHKRVIGQDDAINAISRAIRRARSGMKDPARPIGSFMFLGPTGVGKTELAKSIAEVMFGSEDNLIRVDMSEYMEQYSTSKLIGSAPGYVGFDEGGQLTEKVRNEPYSVVLLDEVEKAHPDVFNLLLQVLDDGILTDAKGRKVDFRNTIIIMTSNLGARSLEENKSVGFGARDVHDDYKEMQDRINTELKKFFRPEFLNRIDETIVFKSLNKEQLKAVAKIMSNNLRKRLAERDIKLVISPSAYSDLVRDGYNPEYGARPMRRTIQREIEDPVSEQLLMGNVKAGDEIKVGSKKDKLTVVVSKPEEKKTLTHQK</sequence>
<dbReference type="InterPro" id="IPR003959">
    <property type="entry name" value="ATPase_AAA_core"/>
</dbReference>
<dbReference type="PROSITE" id="PS51903">
    <property type="entry name" value="CLP_R"/>
    <property type="match status" value="1"/>
</dbReference>
<dbReference type="PROSITE" id="PS00871">
    <property type="entry name" value="CLPAB_2"/>
    <property type="match status" value="1"/>
</dbReference>
<dbReference type="Gene3D" id="3.40.50.300">
    <property type="entry name" value="P-loop containing nucleotide triphosphate hydrolases"/>
    <property type="match status" value="2"/>
</dbReference>
<evidence type="ECO:0000259" key="9">
    <source>
        <dbReference type="PROSITE" id="PS51903"/>
    </source>
</evidence>
<dbReference type="Pfam" id="PF10431">
    <property type="entry name" value="ClpB_D2-small"/>
    <property type="match status" value="1"/>
</dbReference>
<evidence type="ECO:0000256" key="5">
    <source>
        <dbReference type="ARBA" id="ARBA00025613"/>
    </source>
</evidence>
<evidence type="ECO:0000256" key="2">
    <source>
        <dbReference type="ARBA" id="ARBA00022741"/>
    </source>
</evidence>
<keyword evidence="4 7" id="KW-0143">Chaperone</keyword>
<keyword evidence="1 6" id="KW-0677">Repeat</keyword>
<dbReference type="SMART" id="SM00382">
    <property type="entry name" value="AAA"/>
    <property type="match status" value="2"/>
</dbReference>
<evidence type="ECO:0000256" key="3">
    <source>
        <dbReference type="ARBA" id="ARBA00022840"/>
    </source>
</evidence>
<dbReference type="InterPro" id="IPR018368">
    <property type="entry name" value="ClpA/B_CS1"/>
</dbReference>
<dbReference type="InterPro" id="IPR050130">
    <property type="entry name" value="ClpA_ClpB"/>
</dbReference>
<feature type="coiled-coil region" evidence="8">
    <location>
        <begin position="424"/>
        <end position="484"/>
    </location>
</feature>
<dbReference type="CDD" id="cd00009">
    <property type="entry name" value="AAA"/>
    <property type="match status" value="1"/>
</dbReference>
<keyword evidence="11" id="KW-1185">Reference proteome</keyword>
<comment type="caution">
    <text evidence="10">The sequence shown here is derived from an EMBL/GenBank/DDBJ whole genome shotgun (WGS) entry which is preliminary data.</text>
</comment>
<accession>A0ABW1RHJ0</accession>
<keyword evidence="8" id="KW-0175">Coiled coil</keyword>
<organism evidence="10 11">
    <name type="scientific">Companilactobacillus huachuanensis</name>
    <dbReference type="NCBI Taxonomy" id="2559914"/>
    <lineage>
        <taxon>Bacteria</taxon>
        <taxon>Bacillati</taxon>
        <taxon>Bacillota</taxon>
        <taxon>Bacilli</taxon>
        <taxon>Lactobacillales</taxon>
        <taxon>Lactobacillaceae</taxon>
        <taxon>Companilactobacillus</taxon>
    </lineage>
</organism>
<evidence type="ECO:0000313" key="10">
    <source>
        <dbReference type="EMBL" id="MFC6175544.1"/>
    </source>
</evidence>
<keyword evidence="2 7" id="KW-0547">Nucleotide-binding</keyword>
<dbReference type="SUPFAM" id="SSF52540">
    <property type="entry name" value="P-loop containing nucleoside triphosphate hydrolases"/>
    <property type="match status" value="2"/>
</dbReference>
<dbReference type="GO" id="GO:0006508">
    <property type="term" value="P:proteolysis"/>
    <property type="evidence" value="ECO:0007669"/>
    <property type="project" value="UniProtKB-KW"/>
</dbReference>
<comment type="similarity">
    <text evidence="7">Belongs to the ClpA/ClpB family.</text>
</comment>
<evidence type="ECO:0000256" key="6">
    <source>
        <dbReference type="PROSITE-ProRule" id="PRU01251"/>
    </source>
</evidence>
<dbReference type="Gene3D" id="4.10.860.10">
    <property type="entry name" value="UVR domain"/>
    <property type="match status" value="1"/>
</dbReference>
<dbReference type="PANTHER" id="PTHR11638">
    <property type="entry name" value="ATP-DEPENDENT CLP PROTEASE"/>
    <property type="match status" value="1"/>
</dbReference>
<dbReference type="Pfam" id="PF07724">
    <property type="entry name" value="AAA_2"/>
    <property type="match status" value="1"/>
</dbReference>
<evidence type="ECO:0000256" key="7">
    <source>
        <dbReference type="RuleBase" id="RU004432"/>
    </source>
</evidence>
<dbReference type="InterPro" id="IPR019489">
    <property type="entry name" value="Clp_ATPase_C"/>
</dbReference>
<dbReference type="PRINTS" id="PR00300">
    <property type="entry name" value="CLPPROTEASEA"/>
</dbReference>
<protein>
    <submittedName>
        <fullName evidence="10">ATP-dependent Clp protease ATP-binding subunit</fullName>
    </submittedName>
</protein>
<dbReference type="Pfam" id="PF00004">
    <property type="entry name" value="AAA"/>
    <property type="match status" value="1"/>
</dbReference>
<dbReference type="Gene3D" id="1.10.8.60">
    <property type="match status" value="2"/>
</dbReference>
<dbReference type="CDD" id="cd19499">
    <property type="entry name" value="RecA-like_ClpB_Hsp104-like"/>
    <property type="match status" value="1"/>
</dbReference>
<dbReference type="Proteomes" id="UP001596288">
    <property type="component" value="Unassembled WGS sequence"/>
</dbReference>
<dbReference type="GO" id="GO:0008233">
    <property type="term" value="F:peptidase activity"/>
    <property type="evidence" value="ECO:0007669"/>
    <property type="project" value="UniProtKB-KW"/>
</dbReference>
<dbReference type="RefSeq" id="WP_137611056.1">
    <property type="nucleotide sequence ID" value="NZ_BJDF01000006.1"/>
</dbReference>
<keyword evidence="10" id="KW-0645">Protease</keyword>
<dbReference type="InterPro" id="IPR001270">
    <property type="entry name" value="ClpA/B"/>
</dbReference>
<feature type="domain" description="Clp R" evidence="9">
    <location>
        <begin position="1"/>
        <end position="149"/>
    </location>
</feature>
<dbReference type="Pfam" id="PF02861">
    <property type="entry name" value="Clp_N"/>
    <property type="match status" value="1"/>
</dbReference>
<dbReference type="EMBL" id="JBHSSF010000007">
    <property type="protein sequence ID" value="MFC6175544.1"/>
    <property type="molecule type" value="Genomic_DNA"/>
</dbReference>
<keyword evidence="3 7" id="KW-0067">ATP-binding</keyword>
<dbReference type="Gene3D" id="1.10.1780.10">
    <property type="entry name" value="Clp, N-terminal domain"/>
    <property type="match status" value="1"/>
</dbReference>
<evidence type="ECO:0000256" key="8">
    <source>
        <dbReference type="SAM" id="Coils"/>
    </source>
</evidence>
<evidence type="ECO:0000256" key="1">
    <source>
        <dbReference type="ARBA" id="ARBA00022737"/>
    </source>
</evidence>
<name>A0ABW1RHJ0_9LACO</name>
<dbReference type="InterPro" id="IPR003593">
    <property type="entry name" value="AAA+_ATPase"/>
</dbReference>
<dbReference type="SMART" id="SM01086">
    <property type="entry name" value="ClpB_D2-small"/>
    <property type="match status" value="1"/>
</dbReference>
<dbReference type="InterPro" id="IPR004176">
    <property type="entry name" value="Clp_R_N"/>
</dbReference>
<dbReference type="InterPro" id="IPR041546">
    <property type="entry name" value="ClpA/ClpB_AAA_lid"/>
</dbReference>
<dbReference type="PANTHER" id="PTHR11638:SF18">
    <property type="entry name" value="HEAT SHOCK PROTEIN 104"/>
    <property type="match status" value="1"/>
</dbReference>
<dbReference type="InterPro" id="IPR028299">
    <property type="entry name" value="ClpA/B_CS2"/>
</dbReference>
<dbReference type="PROSITE" id="PS00870">
    <property type="entry name" value="CLPAB_1"/>
    <property type="match status" value="1"/>
</dbReference>
<dbReference type="InterPro" id="IPR036628">
    <property type="entry name" value="Clp_N_dom_sf"/>
</dbReference>
<dbReference type="Pfam" id="PF17871">
    <property type="entry name" value="AAA_lid_9"/>
    <property type="match status" value="1"/>
</dbReference>
<gene>
    <name evidence="10" type="ORF">ACFQAV_01780</name>
</gene>
<keyword evidence="10" id="KW-0378">Hydrolase</keyword>
<comment type="function">
    <text evidence="5">Part of a stress-induced multi-chaperone system, it is involved in the recovery of the cell from heat-induced damage, in cooperation with DnaK, DnaJ and GrpE. Acts before DnaK, in the processing of protein aggregates. Protein binding stimulates the ATPase activity; ATP hydrolysis unfolds the denatured protein aggregates, which probably helps expose new hydrophobic binding sites on the surface of ClpB-bound aggregates, contributing to the solubilization and refolding of denatured protein aggregates by DnaK.</text>
</comment>
<dbReference type="InterPro" id="IPR027417">
    <property type="entry name" value="P-loop_NTPase"/>
</dbReference>
<evidence type="ECO:0000313" key="11">
    <source>
        <dbReference type="Proteomes" id="UP001596288"/>
    </source>
</evidence>
<evidence type="ECO:0000256" key="4">
    <source>
        <dbReference type="ARBA" id="ARBA00023186"/>
    </source>
</evidence>